<evidence type="ECO:0000313" key="1">
    <source>
        <dbReference type="EMBL" id="KFI57521.1"/>
    </source>
</evidence>
<sequence>MAGFNPEQEDWLEHMRLYAGNTREVFDNRLDDKWIKGHCLTACDIAFQECPSAEVFLESGKLPKRVFCYVVCCMVLRVARWTRVKTESNGAFQRTDQTMETNQPGWEISPDLMVTSKERSLLNCEPKGRSAFGSVSMGLNRVYGM</sequence>
<keyword evidence="2" id="KW-1185">Reference proteome</keyword>
<protein>
    <submittedName>
        <fullName evidence="1">Uncharacterized protein</fullName>
    </submittedName>
</protein>
<evidence type="ECO:0000313" key="2">
    <source>
        <dbReference type="Proteomes" id="UP000029067"/>
    </source>
</evidence>
<gene>
    <name evidence="1" type="ORF">BCUN_1869</name>
</gene>
<accession>A0A087AFH1</accession>
<dbReference type="OrthoDB" id="3237272at2"/>
<dbReference type="eggNOG" id="ENOG5031UAS">
    <property type="taxonomic scope" value="Bacteria"/>
</dbReference>
<proteinExistence type="predicted"/>
<reference evidence="1 2" key="1">
    <citation type="submission" date="2014-03" db="EMBL/GenBank/DDBJ databases">
        <title>Genomics of Bifidobacteria.</title>
        <authorList>
            <person name="Ventura M."/>
            <person name="Milani C."/>
            <person name="Lugli G.A."/>
        </authorList>
    </citation>
    <scope>NUCLEOTIDE SEQUENCE [LARGE SCALE GENOMIC DNA]</scope>
    <source>
        <strain evidence="1 2">LMG 10738</strain>
    </source>
</reference>
<dbReference type="RefSeq" id="WP_033516800.1">
    <property type="nucleotide sequence ID" value="NZ_JGYV01000033.1"/>
</dbReference>
<organism evidence="1 2">
    <name type="scientific">Bifidobacterium cuniculi</name>
    <dbReference type="NCBI Taxonomy" id="1688"/>
    <lineage>
        <taxon>Bacteria</taxon>
        <taxon>Bacillati</taxon>
        <taxon>Actinomycetota</taxon>
        <taxon>Actinomycetes</taxon>
        <taxon>Bifidobacteriales</taxon>
        <taxon>Bifidobacteriaceae</taxon>
        <taxon>Bifidobacterium</taxon>
    </lineage>
</organism>
<name>A0A087AFH1_9BIFI</name>
<comment type="caution">
    <text evidence="1">The sequence shown here is derived from an EMBL/GenBank/DDBJ whole genome shotgun (WGS) entry which is preliminary data.</text>
</comment>
<dbReference type="EMBL" id="JGYV01000033">
    <property type="protein sequence ID" value="KFI57521.1"/>
    <property type="molecule type" value="Genomic_DNA"/>
</dbReference>
<dbReference type="AlphaFoldDB" id="A0A087AFH1"/>
<dbReference type="Proteomes" id="UP000029067">
    <property type="component" value="Unassembled WGS sequence"/>
</dbReference>
<dbReference type="STRING" id="1688.BCUN_1869"/>